<feature type="region of interest" description="Disordered" evidence="1">
    <location>
        <begin position="167"/>
        <end position="186"/>
    </location>
</feature>
<organism evidence="2 3">
    <name type="scientific">Nonomuraea soli</name>
    <dbReference type="NCBI Taxonomy" id="1032476"/>
    <lineage>
        <taxon>Bacteria</taxon>
        <taxon>Bacillati</taxon>
        <taxon>Actinomycetota</taxon>
        <taxon>Actinomycetes</taxon>
        <taxon>Streptosporangiales</taxon>
        <taxon>Streptosporangiaceae</taxon>
        <taxon>Nonomuraea</taxon>
    </lineage>
</organism>
<accession>A0A7W0HW21</accession>
<gene>
    <name evidence="2" type="ORF">HNR30_009069</name>
</gene>
<name>A0A7W0HW21_9ACTN</name>
<dbReference type="Proteomes" id="UP000530928">
    <property type="component" value="Unassembled WGS sequence"/>
</dbReference>
<evidence type="ECO:0000256" key="1">
    <source>
        <dbReference type="SAM" id="MobiDB-lite"/>
    </source>
</evidence>
<sequence>MSEYNPTPGAVPPPPDVPSVPAVPAVPAGPSPVLSMEAVIEQARTMRLRNADDIAHRLARGERLDAERLYGVLHSQKLAGWWLLIDRHIRCGSVGRGLTPAGVVAKYVSWISPFLEERASCEAPFTFDVLGVKSVQELALAHLDRAMALIRQDAAGTFLEQVKSLAPASAEQEQSRSGLAGQEATA</sequence>
<reference evidence="2 3" key="1">
    <citation type="submission" date="2020-07" db="EMBL/GenBank/DDBJ databases">
        <title>Genomic Encyclopedia of Type Strains, Phase IV (KMG-IV): sequencing the most valuable type-strain genomes for metagenomic binning, comparative biology and taxonomic classification.</title>
        <authorList>
            <person name="Goeker M."/>
        </authorList>
    </citation>
    <scope>NUCLEOTIDE SEQUENCE [LARGE SCALE GENOMIC DNA]</scope>
    <source>
        <strain evidence="2 3">DSM 45533</strain>
    </source>
</reference>
<dbReference type="EMBL" id="JACDUR010000012">
    <property type="protein sequence ID" value="MBA2897667.1"/>
    <property type="molecule type" value="Genomic_DNA"/>
</dbReference>
<evidence type="ECO:0000313" key="3">
    <source>
        <dbReference type="Proteomes" id="UP000530928"/>
    </source>
</evidence>
<evidence type="ECO:0000313" key="2">
    <source>
        <dbReference type="EMBL" id="MBA2897667.1"/>
    </source>
</evidence>
<dbReference type="RefSeq" id="WP_181616356.1">
    <property type="nucleotide sequence ID" value="NZ_BAABAM010000014.1"/>
</dbReference>
<comment type="caution">
    <text evidence="2">The sequence shown here is derived from an EMBL/GenBank/DDBJ whole genome shotgun (WGS) entry which is preliminary data.</text>
</comment>
<protein>
    <submittedName>
        <fullName evidence="2">Uncharacterized protein</fullName>
    </submittedName>
</protein>
<proteinExistence type="predicted"/>
<keyword evidence="3" id="KW-1185">Reference proteome</keyword>
<dbReference type="AlphaFoldDB" id="A0A7W0HW21"/>